<dbReference type="AlphaFoldDB" id="A0A1V9FQJ9"/>
<dbReference type="InterPro" id="IPR040475">
    <property type="entry name" value="SGBP_B_XBD"/>
</dbReference>
<evidence type="ECO:0000313" key="4">
    <source>
        <dbReference type="Proteomes" id="UP000192796"/>
    </source>
</evidence>
<dbReference type="Gene3D" id="2.60.40.10">
    <property type="entry name" value="Immunoglobulins"/>
    <property type="match status" value="3"/>
</dbReference>
<dbReference type="Gene3D" id="2.60.120.430">
    <property type="entry name" value="Galactose-binding lectin"/>
    <property type="match status" value="1"/>
</dbReference>
<feature type="signal peptide" evidence="1">
    <location>
        <begin position="1"/>
        <end position="27"/>
    </location>
</feature>
<organism evidence="3 4">
    <name type="scientific">Niastella vici</name>
    <dbReference type="NCBI Taxonomy" id="1703345"/>
    <lineage>
        <taxon>Bacteria</taxon>
        <taxon>Pseudomonadati</taxon>
        <taxon>Bacteroidota</taxon>
        <taxon>Chitinophagia</taxon>
        <taxon>Chitinophagales</taxon>
        <taxon>Chitinophagaceae</taxon>
        <taxon>Niastella</taxon>
    </lineage>
</organism>
<dbReference type="STRING" id="1703345.A3860_33215"/>
<evidence type="ECO:0000256" key="1">
    <source>
        <dbReference type="SAM" id="SignalP"/>
    </source>
</evidence>
<sequence>MNKNIYNRIPCLLLLLLVAASMLPACKKDKMSAPVITSVRNYAAAPNDTVVQTVNAGQWVVVMGNNLSNVSRAFFDGVPASVKSTFTTDQSIVIQIPSIAFQSVPKDKMDEIMVVGDGGTATFKLSIIGAPFISYVRSASPSPNDTIAKAIFPGEKVNILGFNIKNPVKIAFQGVAADLTSIVYTDSSAIVTVPADLSGGDATLANMISYTNNVGTGTFAIAIIGPPIITGVSNENPAAGDSVYLYGNNFFAVQNLSFAGATITSWKAADDGSSVGFVVPSLSQSGPVVIKTTAGTFTTAYNVNDVTTGIVSNFEWGPLFHWDWWGGAELTSGDPSSGWPPYDAAFTGNSSMFLALKTNVMNAGAGDEFSTAIRMGGVQWLPAGNVGDNVNAWALKFEINVPASWNGGTIGIKSSNGYMARYEPWKITETSTAPYKTKGWQTVTIPLSSFRKNDATLGDGKGAPVTSISDLVGSSGTSDMILVMHNYGTSPTATAFKAAFDNFRVVKR</sequence>
<gene>
    <name evidence="3" type="ORF">A3860_33215</name>
</gene>
<dbReference type="Pfam" id="PF18329">
    <property type="entry name" value="SGBP_B_XBD"/>
    <property type="match status" value="1"/>
</dbReference>
<evidence type="ECO:0000313" key="3">
    <source>
        <dbReference type="EMBL" id="OQP60526.1"/>
    </source>
</evidence>
<feature type="domain" description="Surface glycan-binding protein B xyloglucan binding" evidence="2">
    <location>
        <begin position="307"/>
        <end position="507"/>
    </location>
</feature>
<dbReference type="InterPro" id="IPR013783">
    <property type="entry name" value="Ig-like_fold"/>
</dbReference>
<reference evidence="3 4" key="1">
    <citation type="submission" date="2016-03" db="EMBL/GenBank/DDBJ databases">
        <title>Niastella vici sp. nov., isolated from farmland soil.</title>
        <authorList>
            <person name="Chen L."/>
            <person name="Wang D."/>
            <person name="Yang S."/>
            <person name="Wang G."/>
        </authorList>
    </citation>
    <scope>NUCLEOTIDE SEQUENCE [LARGE SCALE GENOMIC DNA]</scope>
    <source>
        <strain evidence="3 4">DJ57</strain>
    </source>
</reference>
<dbReference type="OrthoDB" id="660167at2"/>
<dbReference type="Proteomes" id="UP000192796">
    <property type="component" value="Unassembled WGS sequence"/>
</dbReference>
<name>A0A1V9FQJ9_9BACT</name>
<comment type="caution">
    <text evidence="3">The sequence shown here is derived from an EMBL/GenBank/DDBJ whole genome shotgun (WGS) entry which is preliminary data.</text>
</comment>
<feature type="chain" id="PRO_5012347952" description="Surface glycan-binding protein B xyloglucan binding domain-containing protein" evidence="1">
    <location>
        <begin position="28"/>
        <end position="508"/>
    </location>
</feature>
<keyword evidence="1" id="KW-0732">Signal</keyword>
<dbReference type="EMBL" id="LVYD01000061">
    <property type="protein sequence ID" value="OQP60526.1"/>
    <property type="molecule type" value="Genomic_DNA"/>
</dbReference>
<protein>
    <recommendedName>
        <fullName evidence="2">Surface glycan-binding protein B xyloglucan binding domain-containing protein</fullName>
    </recommendedName>
</protein>
<evidence type="ECO:0000259" key="2">
    <source>
        <dbReference type="Pfam" id="PF18329"/>
    </source>
</evidence>
<accession>A0A1V9FQJ9</accession>
<proteinExistence type="predicted"/>
<dbReference type="RefSeq" id="WP_081152972.1">
    <property type="nucleotide sequence ID" value="NZ_LVYD01000061.1"/>
</dbReference>
<dbReference type="GO" id="GO:0030247">
    <property type="term" value="F:polysaccharide binding"/>
    <property type="evidence" value="ECO:0007669"/>
    <property type="project" value="InterPro"/>
</dbReference>
<keyword evidence="4" id="KW-1185">Reference proteome</keyword>